<feature type="region of interest" description="Disordered" evidence="1">
    <location>
        <begin position="171"/>
        <end position="190"/>
    </location>
</feature>
<dbReference type="GeneID" id="54575424"/>
<evidence type="ECO:0000256" key="1">
    <source>
        <dbReference type="SAM" id="MobiDB-lite"/>
    </source>
</evidence>
<sequence length="190" mass="20664">MGRSRADQRSTVPFIDGRGRWVAGQTESSAITGAAKGIVSGPPVDPDKGHRSTAVRPRAHAWTTRPGGVSGAGRARHRLVAARGSHHLTFHKSRPSPALRPLTLSLLVASSFRETSSCLDSLPQLHPRQAAVLRDRSLSICVPAAITHHAPRRARALYPELRYICSRSLSRPRQRPASPIPIPEALQQLR</sequence>
<keyword evidence="3" id="KW-1185">Reference proteome</keyword>
<accession>A0A6A6J408</accession>
<protein>
    <submittedName>
        <fullName evidence="2">Uncharacterized protein</fullName>
    </submittedName>
</protein>
<dbReference type="RefSeq" id="XP_033691946.1">
    <property type="nucleotide sequence ID" value="XM_033822094.1"/>
</dbReference>
<evidence type="ECO:0000313" key="3">
    <source>
        <dbReference type="Proteomes" id="UP000800094"/>
    </source>
</evidence>
<dbReference type="Proteomes" id="UP000800094">
    <property type="component" value="Unassembled WGS sequence"/>
</dbReference>
<dbReference type="EMBL" id="ML987189">
    <property type="protein sequence ID" value="KAF2256942.1"/>
    <property type="molecule type" value="Genomic_DNA"/>
</dbReference>
<dbReference type="AlphaFoldDB" id="A0A6A6J408"/>
<feature type="region of interest" description="Disordered" evidence="1">
    <location>
        <begin position="36"/>
        <end position="57"/>
    </location>
</feature>
<proteinExistence type="predicted"/>
<organism evidence="2 3">
    <name type="scientific">Trematosphaeria pertusa</name>
    <dbReference type="NCBI Taxonomy" id="390896"/>
    <lineage>
        <taxon>Eukaryota</taxon>
        <taxon>Fungi</taxon>
        <taxon>Dikarya</taxon>
        <taxon>Ascomycota</taxon>
        <taxon>Pezizomycotina</taxon>
        <taxon>Dothideomycetes</taxon>
        <taxon>Pleosporomycetidae</taxon>
        <taxon>Pleosporales</taxon>
        <taxon>Massarineae</taxon>
        <taxon>Trematosphaeriaceae</taxon>
        <taxon>Trematosphaeria</taxon>
    </lineage>
</organism>
<name>A0A6A6J408_9PLEO</name>
<evidence type="ECO:0000313" key="2">
    <source>
        <dbReference type="EMBL" id="KAF2256942.1"/>
    </source>
</evidence>
<reference evidence="2" key="1">
    <citation type="journal article" date="2020" name="Stud. Mycol.">
        <title>101 Dothideomycetes genomes: a test case for predicting lifestyles and emergence of pathogens.</title>
        <authorList>
            <person name="Haridas S."/>
            <person name="Albert R."/>
            <person name="Binder M."/>
            <person name="Bloem J."/>
            <person name="Labutti K."/>
            <person name="Salamov A."/>
            <person name="Andreopoulos B."/>
            <person name="Baker S."/>
            <person name="Barry K."/>
            <person name="Bills G."/>
            <person name="Bluhm B."/>
            <person name="Cannon C."/>
            <person name="Castanera R."/>
            <person name="Culley D."/>
            <person name="Daum C."/>
            <person name="Ezra D."/>
            <person name="Gonzalez J."/>
            <person name="Henrissat B."/>
            <person name="Kuo A."/>
            <person name="Liang C."/>
            <person name="Lipzen A."/>
            <person name="Lutzoni F."/>
            <person name="Magnuson J."/>
            <person name="Mondo S."/>
            <person name="Nolan M."/>
            <person name="Ohm R."/>
            <person name="Pangilinan J."/>
            <person name="Park H.-J."/>
            <person name="Ramirez L."/>
            <person name="Alfaro M."/>
            <person name="Sun H."/>
            <person name="Tritt A."/>
            <person name="Yoshinaga Y."/>
            <person name="Zwiers L.-H."/>
            <person name="Turgeon B."/>
            <person name="Goodwin S."/>
            <person name="Spatafora J."/>
            <person name="Crous P."/>
            <person name="Grigoriev I."/>
        </authorList>
    </citation>
    <scope>NUCLEOTIDE SEQUENCE</scope>
    <source>
        <strain evidence="2">CBS 122368</strain>
    </source>
</reference>
<gene>
    <name evidence="2" type="ORF">BU26DRAFT_32339</name>
</gene>